<evidence type="ECO:0000313" key="2">
    <source>
        <dbReference type="Proteomes" id="UP000321234"/>
    </source>
</evidence>
<comment type="caution">
    <text evidence="1">The sequence shown here is derived from an EMBL/GenBank/DDBJ whole genome shotgun (WGS) entry which is preliminary data.</text>
</comment>
<name>A0A5C8Z5H6_9ACTN</name>
<dbReference type="Gene3D" id="1.10.10.60">
    <property type="entry name" value="Homeodomain-like"/>
    <property type="match status" value="1"/>
</dbReference>
<dbReference type="Proteomes" id="UP000321234">
    <property type="component" value="Unassembled WGS sequence"/>
</dbReference>
<dbReference type="AlphaFoldDB" id="A0A5C8Z5H6"/>
<accession>A0A5C8Z5H6</accession>
<organism evidence="1 2">
    <name type="scientific">Quadrisphaera setariae</name>
    <dbReference type="NCBI Taxonomy" id="2593304"/>
    <lineage>
        <taxon>Bacteria</taxon>
        <taxon>Bacillati</taxon>
        <taxon>Actinomycetota</taxon>
        <taxon>Actinomycetes</taxon>
        <taxon>Kineosporiales</taxon>
        <taxon>Kineosporiaceae</taxon>
        <taxon>Quadrisphaera</taxon>
    </lineage>
</organism>
<dbReference type="OrthoDB" id="4458215at2"/>
<protein>
    <submittedName>
        <fullName evidence="1">Helix-turn-helix domain-containing protein</fullName>
    </submittedName>
</protein>
<dbReference type="SUPFAM" id="SSF46689">
    <property type="entry name" value="Homeodomain-like"/>
    <property type="match status" value="1"/>
</dbReference>
<gene>
    <name evidence="1" type="ORF">FMM08_19785</name>
</gene>
<sequence>MDRAAPPDRDSMGYHGQGGGMTLINDLPAARTLVRLHHQSEIVDMDERRAMLQLAAGGVSQREIAALLGVTQPTVNGILKRAANLPQPAEGFSSATPMEACKRYAAGLLARDQLVDELVRFPYAAVERDPFDDFSADPPGAWSEVEDAEGLGLIEEDVYEEIFNRRHPAPEGQ</sequence>
<proteinExistence type="predicted"/>
<dbReference type="InterPro" id="IPR009057">
    <property type="entry name" value="Homeodomain-like_sf"/>
</dbReference>
<evidence type="ECO:0000313" key="1">
    <source>
        <dbReference type="EMBL" id="TXR52438.1"/>
    </source>
</evidence>
<keyword evidence="2" id="KW-1185">Reference proteome</keyword>
<dbReference type="EMBL" id="VKAC01000014">
    <property type="protein sequence ID" value="TXR52438.1"/>
    <property type="molecule type" value="Genomic_DNA"/>
</dbReference>
<dbReference type="Pfam" id="PF13384">
    <property type="entry name" value="HTH_23"/>
    <property type="match status" value="1"/>
</dbReference>
<reference evidence="1 2" key="1">
    <citation type="submission" date="2019-07" db="EMBL/GenBank/DDBJ databases">
        <title>Quadrisphaera sp. strain DD2A genome sequencing and assembly.</title>
        <authorList>
            <person name="Kim I."/>
        </authorList>
    </citation>
    <scope>NUCLEOTIDE SEQUENCE [LARGE SCALE GENOMIC DNA]</scope>
    <source>
        <strain evidence="1 2">DD2A</strain>
    </source>
</reference>